<dbReference type="AlphaFoldDB" id="A0A0V1HQ33"/>
<reference evidence="1 2" key="1">
    <citation type="submission" date="2015-01" db="EMBL/GenBank/DDBJ databases">
        <title>Evolution of Trichinella species and genotypes.</title>
        <authorList>
            <person name="Korhonen P.K."/>
            <person name="Edoardo P."/>
            <person name="Giuseppe L.R."/>
            <person name="Gasser R.B."/>
        </authorList>
    </citation>
    <scope>NUCLEOTIDE SEQUENCE [LARGE SCALE GENOMIC DNA]</scope>
    <source>
        <strain evidence="1">ISS1029</strain>
    </source>
</reference>
<accession>A0A0V1HQ33</accession>
<gene>
    <name evidence="1" type="ORF">T11_15921</name>
</gene>
<organism evidence="1 2">
    <name type="scientific">Trichinella zimbabwensis</name>
    <dbReference type="NCBI Taxonomy" id="268475"/>
    <lineage>
        <taxon>Eukaryota</taxon>
        <taxon>Metazoa</taxon>
        <taxon>Ecdysozoa</taxon>
        <taxon>Nematoda</taxon>
        <taxon>Enoplea</taxon>
        <taxon>Dorylaimia</taxon>
        <taxon>Trichinellida</taxon>
        <taxon>Trichinellidae</taxon>
        <taxon>Trichinella</taxon>
    </lineage>
</organism>
<dbReference type="STRING" id="268475.A0A0V1HQ33"/>
<dbReference type="Proteomes" id="UP000055024">
    <property type="component" value="Unassembled WGS sequence"/>
</dbReference>
<evidence type="ECO:0000313" key="2">
    <source>
        <dbReference type="Proteomes" id="UP000055024"/>
    </source>
</evidence>
<keyword evidence="2" id="KW-1185">Reference proteome</keyword>
<dbReference type="OrthoDB" id="5941524at2759"/>
<name>A0A0V1HQ33_9BILA</name>
<sequence length="112" mass="13163">MEKIRFAEVERERTFHARLRQIVSSPTCLYLPQFDQRTQLTNERFDPTYPFNARGLIQLSSFFSMFITVHYGFTLTELGSMGNRIYRMSSFHSSASCRPRSASYEFLRGLVM</sequence>
<protein>
    <submittedName>
        <fullName evidence="1">Uncharacterized protein</fullName>
    </submittedName>
</protein>
<evidence type="ECO:0000313" key="1">
    <source>
        <dbReference type="EMBL" id="KRZ12779.1"/>
    </source>
</evidence>
<proteinExistence type="predicted"/>
<dbReference type="EMBL" id="JYDP01000037">
    <property type="protein sequence ID" value="KRZ12779.1"/>
    <property type="molecule type" value="Genomic_DNA"/>
</dbReference>
<comment type="caution">
    <text evidence="1">The sequence shown here is derived from an EMBL/GenBank/DDBJ whole genome shotgun (WGS) entry which is preliminary data.</text>
</comment>